<dbReference type="RefSeq" id="XP_007388148.1">
    <property type="nucleotide sequence ID" value="XM_007388086.1"/>
</dbReference>
<evidence type="ECO:0000313" key="2">
    <source>
        <dbReference type="EMBL" id="EIN04755.1"/>
    </source>
</evidence>
<evidence type="ECO:0000313" key="3">
    <source>
        <dbReference type="Proteomes" id="UP000054196"/>
    </source>
</evidence>
<feature type="region of interest" description="Disordered" evidence="1">
    <location>
        <begin position="175"/>
        <end position="197"/>
    </location>
</feature>
<reference evidence="3" key="1">
    <citation type="journal article" date="2012" name="Science">
        <title>The Paleozoic origin of enzymatic lignin decomposition reconstructed from 31 fungal genomes.</title>
        <authorList>
            <person name="Floudas D."/>
            <person name="Binder M."/>
            <person name="Riley R."/>
            <person name="Barry K."/>
            <person name="Blanchette R.A."/>
            <person name="Henrissat B."/>
            <person name="Martinez A.T."/>
            <person name="Otillar R."/>
            <person name="Spatafora J.W."/>
            <person name="Yadav J.S."/>
            <person name="Aerts A."/>
            <person name="Benoit I."/>
            <person name="Boyd A."/>
            <person name="Carlson A."/>
            <person name="Copeland A."/>
            <person name="Coutinho P.M."/>
            <person name="de Vries R.P."/>
            <person name="Ferreira P."/>
            <person name="Findley K."/>
            <person name="Foster B."/>
            <person name="Gaskell J."/>
            <person name="Glotzer D."/>
            <person name="Gorecki P."/>
            <person name="Heitman J."/>
            <person name="Hesse C."/>
            <person name="Hori C."/>
            <person name="Igarashi K."/>
            <person name="Jurgens J.A."/>
            <person name="Kallen N."/>
            <person name="Kersten P."/>
            <person name="Kohler A."/>
            <person name="Kuees U."/>
            <person name="Kumar T.K.A."/>
            <person name="Kuo A."/>
            <person name="LaButti K."/>
            <person name="Larrondo L.F."/>
            <person name="Lindquist E."/>
            <person name="Ling A."/>
            <person name="Lombard V."/>
            <person name="Lucas S."/>
            <person name="Lundell T."/>
            <person name="Martin R."/>
            <person name="McLaughlin D.J."/>
            <person name="Morgenstern I."/>
            <person name="Morin E."/>
            <person name="Murat C."/>
            <person name="Nagy L.G."/>
            <person name="Nolan M."/>
            <person name="Ohm R.A."/>
            <person name="Patyshakuliyeva A."/>
            <person name="Rokas A."/>
            <person name="Ruiz-Duenas F.J."/>
            <person name="Sabat G."/>
            <person name="Salamov A."/>
            <person name="Samejima M."/>
            <person name="Schmutz J."/>
            <person name="Slot J.C."/>
            <person name="St John F."/>
            <person name="Stenlid J."/>
            <person name="Sun H."/>
            <person name="Sun S."/>
            <person name="Syed K."/>
            <person name="Tsang A."/>
            <person name="Wiebenga A."/>
            <person name="Young D."/>
            <person name="Pisabarro A."/>
            <person name="Eastwood D.C."/>
            <person name="Martin F."/>
            <person name="Cullen D."/>
            <person name="Grigoriev I.V."/>
            <person name="Hibbett D.S."/>
        </authorList>
    </citation>
    <scope>NUCLEOTIDE SEQUENCE [LARGE SCALE GENOMIC DNA]</scope>
    <source>
        <strain evidence="3">HHB-11173 SS5</strain>
    </source>
</reference>
<name>R7S308_PUNST</name>
<sequence length="333" mass="38396">MRIATNIIRLTCILRMPPCLAPVIITPLERGQSSPVYKPYVRRTEIAQVEVLLPPGAPVTFAFCNTAQMQALEPQHRPYQRWKELFYCKSTNASLLASLVLKDDRLEDFYGLDKNLLQHFDWCQHEHELFRTDAATYMQWVLAAGAVNLSDSIADRAMTRFASHFEWWSRLRETPSSEADGDEDQQEDEGNHNIDDDVDKESIAHEEYVRIALLARERERASPNRESNIAHPFFMLWNAHSQEAQDLAEKLIDERTFALQAQQQLSDTSFAFHVHNFSLLHRCCQMSPCEYLLRVFYHSDGFRRIQIEGDSIHFQVTGSLALAALNLIARIDT</sequence>
<proteinExistence type="predicted"/>
<dbReference type="KEGG" id="psq:PUNSTDRAFT_138400"/>
<accession>R7S308</accession>
<dbReference type="EMBL" id="JH687553">
    <property type="protein sequence ID" value="EIN04755.1"/>
    <property type="molecule type" value="Genomic_DNA"/>
</dbReference>
<dbReference type="Proteomes" id="UP000054196">
    <property type="component" value="Unassembled WGS sequence"/>
</dbReference>
<evidence type="ECO:0000256" key="1">
    <source>
        <dbReference type="SAM" id="MobiDB-lite"/>
    </source>
</evidence>
<protein>
    <submittedName>
        <fullName evidence="2">Uncharacterized protein</fullName>
    </submittedName>
</protein>
<dbReference type="AlphaFoldDB" id="R7S308"/>
<organism evidence="2 3">
    <name type="scientific">Punctularia strigosozonata (strain HHB-11173)</name>
    <name type="common">White-rot fungus</name>
    <dbReference type="NCBI Taxonomy" id="741275"/>
    <lineage>
        <taxon>Eukaryota</taxon>
        <taxon>Fungi</taxon>
        <taxon>Dikarya</taxon>
        <taxon>Basidiomycota</taxon>
        <taxon>Agaricomycotina</taxon>
        <taxon>Agaricomycetes</taxon>
        <taxon>Corticiales</taxon>
        <taxon>Punctulariaceae</taxon>
        <taxon>Punctularia</taxon>
    </lineage>
</organism>
<dbReference type="HOGENOM" id="CLU_834548_0_0_1"/>
<gene>
    <name evidence="2" type="ORF">PUNSTDRAFT_138400</name>
</gene>
<keyword evidence="3" id="KW-1185">Reference proteome</keyword>
<dbReference type="GeneID" id="18880067"/>
<feature type="compositionally biased region" description="Acidic residues" evidence="1">
    <location>
        <begin position="179"/>
        <end position="188"/>
    </location>
</feature>